<feature type="compositionally biased region" description="Basic and acidic residues" evidence="1">
    <location>
        <begin position="77"/>
        <end position="99"/>
    </location>
</feature>
<dbReference type="EMBL" id="BK063676">
    <property type="protein sequence ID" value="DBA35339.1"/>
    <property type="molecule type" value="Genomic_DNA"/>
</dbReference>
<organism evidence="2 3">
    <name type="scientific">Caudoviricetes sp. vir215</name>
    <dbReference type="NCBI Taxonomy" id="3068354"/>
    <lineage>
        <taxon>Viruses</taxon>
        <taxon>Duplodnaviria</taxon>
        <taxon>Heunggongvirae</taxon>
        <taxon>Uroviricota</taxon>
        <taxon>Caudoviricetes</taxon>
    </lineage>
</organism>
<dbReference type="GeneID" id="98835805"/>
<gene>
    <name evidence="2" type="ORF">vir215_00037</name>
</gene>
<proteinExistence type="predicted"/>
<accession>A0AA86XK16</accession>
<evidence type="ECO:0000313" key="2">
    <source>
        <dbReference type="EMBL" id="DBA35339.1"/>
    </source>
</evidence>
<reference evidence="2 3" key="1">
    <citation type="journal article" date="2023" name="Nat. Microbiol.">
        <title>A compendium of viruses from methanogenic archaea reveals their diversity and adaptations to the gut environment.</title>
        <authorList>
            <person name="Medvedeva S."/>
            <person name="Borrel G."/>
            <person name="Krupovic M."/>
            <person name="Gribaldo S."/>
        </authorList>
    </citation>
    <scope>NUCLEOTIDE SEQUENCE [LARGE SCALE GENOMIC DNA]</scope>
</reference>
<keyword evidence="3" id="KW-1185">Reference proteome</keyword>
<dbReference type="Gene3D" id="1.10.10.10">
    <property type="entry name" value="Winged helix-like DNA-binding domain superfamily/Winged helix DNA-binding domain"/>
    <property type="match status" value="1"/>
</dbReference>
<dbReference type="RefSeq" id="YP_011108892.1">
    <property type="nucleotide sequence ID" value="NC_092586.1"/>
</dbReference>
<name>A0AA86XK16_9CAUD</name>
<dbReference type="InterPro" id="IPR036388">
    <property type="entry name" value="WH-like_DNA-bd_sf"/>
</dbReference>
<sequence length="192" mass="21305">MPKARTDPDKEAEVIGLHNDGRSLGEIERITGISKSTVRKILKRAEPKDTVSVPKDTPKDTPRQARKPKPTPARARVKSEPVSDAKDTPISKDTPKDTPADTAVESLTKERTAKELLTYITIAKVGYKKAKESPQEPDKKTWQEVQYLKLYKDGIKMLIDCTGLSRDAVLGVPASPVDDYLEKALDLLKEKT</sequence>
<feature type="region of interest" description="Disordered" evidence="1">
    <location>
        <begin position="1"/>
        <end position="21"/>
    </location>
</feature>
<protein>
    <submittedName>
        <fullName evidence="2">Uncharacterized protein</fullName>
    </submittedName>
</protein>
<evidence type="ECO:0000256" key="1">
    <source>
        <dbReference type="SAM" id="MobiDB-lite"/>
    </source>
</evidence>
<dbReference type="Proteomes" id="UP001302265">
    <property type="component" value="Segment"/>
</dbReference>
<evidence type="ECO:0000313" key="3">
    <source>
        <dbReference type="Proteomes" id="UP001302265"/>
    </source>
</evidence>
<feature type="region of interest" description="Disordered" evidence="1">
    <location>
        <begin position="44"/>
        <end position="107"/>
    </location>
</feature>